<keyword evidence="3 8" id="KW-0479">Metal-binding</keyword>
<feature type="binding site" evidence="8">
    <location>
        <position position="193"/>
    </location>
    <ligand>
        <name>Ca(2+)</name>
        <dbReference type="ChEBI" id="CHEBI:29108"/>
        <label>1</label>
    </ligand>
</feature>
<feature type="binding site" evidence="8">
    <location>
        <position position="199"/>
    </location>
    <ligand>
        <name>Ca(2+)</name>
        <dbReference type="ChEBI" id="CHEBI:29108"/>
        <label>1</label>
    </ligand>
</feature>
<evidence type="ECO:0000256" key="3">
    <source>
        <dbReference type="ARBA" id="ARBA00022723"/>
    </source>
</evidence>
<reference evidence="10 11" key="1">
    <citation type="submission" date="2016-11" db="EMBL/GenBank/DDBJ databases">
        <title>Description of two novel members of the family Erysipelotrichaceae: Ileibacterium lipovorans gen. nov., sp. nov. and Dubosiella newyorkensis, gen. nov., sp. nov.</title>
        <authorList>
            <person name="Cox L.M."/>
            <person name="Sohn J."/>
            <person name="Tyrrell K.L."/>
            <person name="Citron D.M."/>
            <person name="Lawson P.A."/>
            <person name="Patel N.B."/>
            <person name="Iizumi T."/>
            <person name="Perez-Perez G.I."/>
            <person name="Goldstein E.J."/>
            <person name="Blaser M.J."/>
        </authorList>
    </citation>
    <scope>NUCLEOTIDE SEQUENCE [LARGE SCALE GENOMIC DNA]</scope>
    <source>
        <strain evidence="10 11">NYU-BL-A3</strain>
    </source>
</reference>
<evidence type="ECO:0000256" key="2">
    <source>
        <dbReference type="ARBA" id="ARBA00008061"/>
    </source>
</evidence>
<keyword evidence="5" id="KW-0119">Carbohydrate metabolism</keyword>
<dbReference type="Pfam" id="PF00128">
    <property type="entry name" value="Alpha-amylase"/>
    <property type="match status" value="1"/>
</dbReference>
<feature type="domain" description="Glycosyl hydrolase family 13 catalytic" evidence="9">
    <location>
        <begin position="3"/>
        <end position="386"/>
    </location>
</feature>
<dbReference type="SUPFAM" id="SSF51445">
    <property type="entry name" value="(Trans)glycosidases"/>
    <property type="match status" value="1"/>
</dbReference>
<evidence type="ECO:0000256" key="1">
    <source>
        <dbReference type="ARBA" id="ARBA00001913"/>
    </source>
</evidence>
<accession>A0A1U7NGG3</accession>
<comment type="similarity">
    <text evidence="2">Belongs to the glycosyl hydrolase 13 family.</text>
</comment>
<evidence type="ECO:0000256" key="6">
    <source>
        <dbReference type="ARBA" id="ARBA00023295"/>
    </source>
</evidence>
<dbReference type="GeneID" id="82202679"/>
<feature type="active site" description="Nucleophile" evidence="7">
    <location>
        <position position="260"/>
    </location>
</feature>
<dbReference type="PIRSF" id="PIRSF001021">
    <property type="entry name" value="Alph-amls_thrmst"/>
    <property type="match status" value="1"/>
</dbReference>
<dbReference type="InterPro" id="IPR006047">
    <property type="entry name" value="GH13_cat_dom"/>
</dbReference>
<evidence type="ECO:0000256" key="7">
    <source>
        <dbReference type="PIRSR" id="PIRSR001021-1"/>
    </source>
</evidence>
<evidence type="ECO:0000313" key="11">
    <source>
        <dbReference type="Proteomes" id="UP000186341"/>
    </source>
</evidence>
<dbReference type="AlphaFoldDB" id="A0A1U7NGG3"/>
<dbReference type="NCBIfam" id="NF006969">
    <property type="entry name" value="PRK09441.1-2"/>
    <property type="match status" value="1"/>
</dbReference>
<comment type="caution">
    <text evidence="10">The sequence shown here is derived from an EMBL/GenBank/DDBJ whole genome shotgun (WGS) entry which is preliminary data.</text>
</comment>
<dbReference type="GO" id="GO:0004553">
    <property type="term" value="F:hydrolase activity, hydrolyzing O-glycosyl compounds"/>
    <property type="evidence" value="ECO:0007669"/>
    <property type="project" value="InterPro"/>
</dbReference>
<dbReference type="Proteomes" id="UP000186341">
    <property type="component" value="Unassembled WGS sequence"/>
</dbReference>
<dbReference type="GO" id="GO:0005509">
    <property type="term" value="F:calcium ion binding"/>
    <property type="evidence" value="ECO:0007669"/>
    <property type="project" value="InterPro"/>
</dbReference>
<dbReference type="RefSeq" id="WP_075819140.1">
    <property type="nucleotide sequence ID" value="NZ_CAPNHH010000015.1"/>
</dbReference>
<keyword evidence="11" id="KW-1185">Reference proteome</keyword>
<keyword evidence="6" id="KW-0326">Glycosidase</keyword>
<dbReference type="EMBL" id="MPJW01000115">
    <property type="protein sequence ID" value="OLU40177.1"/>
    <property type="molecule type" value="Genomic_DNA"/>
</dbReference>
<keyword evidence="8" id="KW-0106">Calcium</keyword>
<feature type="active site" description="Nucleophile" evidence="7">
    <location>
        <position position="230"/>
    </location>
</feature>
<evidence type="ECO:0000259" key="9">
    <source>
        <dbReference type="SMART" id="SM00642"/>
    </source>
</evidence>
<evidence type="ECO:0000256" key="5">
    <source>
        <dbReference type="ARBA" id="ARBA00023277"/>
    </source>
</evidence>
<evidence type="ECO:0000256" key="4">
    <source>
        <dbReference type="ARBA" id="ARBA00022801"/>
    </source>
</evidence>
<evidence type="ECO:0000256" key="8">
    <source>
        <dbReference type="PIRSR" id="PIRSR001021-2"/>
    </source>
</evidence>
<gene>
    <name evidence="10" type="ORF">BO222_05560</name>
</gene>
<dbReference type="Gene3D" id="3.20.20.80">
    <property type="entry name" value="Glycosidases"/>
    <property type="match status" value="1"/>
</dbReference>
<dbReference type="InterPro" id="IPR013776">
    <property type="entry name" value="A-amylase_thermo"/>
</dbReference>
<feature type="binding site" evidence="8">
    <location>
        <position position="103"/>
    </location>
    <ligand>
        <name>Ca(2+)</name>
        <dbReference type="ChEBI" id="CHEBI:29108"/>
        <label>1</label>
    </ligand>
</feature>
<dbReference type="CDD" id="cd11318">
    <property type="entry name" value="AmyAc_bac_fung_AmyA"/>
    <property type="match status" value="1"/>
</dbReference>
<organism evidence="10 11">
    <name type="scientific">Ileibacterium valens</name>
    <dbReference type="NCBI Taxonomy" id="1862668"/>
    <lineage>
        <taxon>Bacteria</taxon>
        <taxon>Bacillati</taxon>
        <taxon>Bacillota</taxon>
        <taxon>Erysipelotrichia</taxon>
        <taxon>Erysipelotrichales</taxon>
        <taxon>Erysipelotrichaceae</taxon>
        <taxon>Ileibacterium</taxon>
    </lineage>
</organism>
<dbReference type="SMART" id="SM00642">
    <property type="entry name" value="Aamy"/>
    <property type="match status" value="1"/>
</dbReference>
<proteinExistence type="inferred from homology"/>
<protein>
    <recommendedName>
        <fullName evidence="9">Glycosyl hydrolase family 13 catalytic domain-containing protein</fullName>
    </recommendedName>
</protein>
<dbReference type="Gene3D" id="2.40.30.140">
    <property type="match status" value="1"/>
</dbReference>
<comment type="cofactor">
    <cofactor evidence="1">
        <name>Ca(2+)</name>
        <dbReference type="ChEBI" id="CHEBI:29108"/>
    </cofactor>
</comment>
<feature type="binding site" evidence="8">
    <location>
        <position position="201"/>
    </location>
    <ligand>
        <name>Ca(2+)</name>
        <dbReference type="ChEBI" id="CHEBI:29108"/>
        <label>2</label>
    </ligand>
</feature>
<dbReference type="GO" id="GO:0005975">
    <property type="term" value="P:carbohydrate metabolic process"/>
    <property type="evidence" value="ECO:0007669"/>
    <property type="project" value="InterPro"/>
</dbReference>
<dbReference type="OrthoDB" id="9805159at2"/>
<keyword evidence="4" id="KW-0378">Hydrolase</keyword>
<evidence type="ECO:0000313" key="10">
    <source>
        <dbReference type="EMBL" id="OLU40177.1"/>
    </source>
</evidence>
<dbReference type="PANTHER" id="PTHR43447">
    <property type="entry name" value="ALPHA-AMYLASE"/>
    <property type="match status" value="1"/>
</dbReference>
<dbReference type="InterPro" id="IPR017853">
    <property type="entry name" value="GH"/>
</dbReference>
<sequence length="488" mass="56696">MKQTFMQFFEWYLPSDHSLWKKVSDEAEKLALNGFTSLWLPPAYKGQAGKEDVGYGVYDMYDLGEFLSKGSVETKYGTIDEYRQCVKDLQSQKIGVLGDIVFNHRMGADEAENIKATNVNPSNRLENTGELYDVKVWTKYTFPERHQKYSDFVWTWHHFTGTDYNENNQQNDLMIFEGKEWSEHVSKEQGNFDFIMGDDVDFSIPEVVDELYRWGIWYTEISGVNGFRLDAIKSIDARFFTGWLKKMAEYGNHPDFAVGEYWTSDTQELIQYLRDSGHCMKLFDVPLHYRLCKISEDPRNADIRNVFEGTLSDIEPEFSAPFSDNHDTQPSQALESWVQEWFKPLSYALLLLRDCHYPFVFYGDYYGIERDQIAPVPLLKEMVWIRKNVLGDGIVDFNDDDPKKACWLVCSDNPVIVIMSIDDEWKQSEVCDLSLANRTFVDLNTPDHTVIADETGKAQFNCLSKSCTVYITQEDYQTLQNEMSRLNG</sequence>
<name>A0A1U7NGG3_9FIRM</name>